<gene>
    <name evidence="4" type="ORF">EYW49_10220</name>
</gene>
<dbReference type="GO" id="GO:0005737">
    <property type="term" value="C:cytoplasm"/>
    <property type="evidence" value="ECO:0007669"/>
    <property type="project" value="TreeGrafter"/>
</dbReference>
<accession>A0A4Q9VQA6</accession>
<dbReference type="PANTHER" id="PTHR11579:SF18">
    <property type="entry name" value="PROTEIN-L-ISOASPARTATE O-METHYLTRANSFERASE"/>
    <property type="match status" value="1"/>
</dbReference>
<organism evidence="4 5">
    <name type="scientific">Siculibacillus lacustris</name>
    <dbReference type="NCBI Taxonomy" id="1549641"/>
    <lineage>
        <taxon>Bacteria</taxon>
        <taxon>Pseudomonadati</taxon>
        <taxon>Pseudomonadota</taxon>
        <taxon>Alphaproteobacteria</taxon>
        <taxon>Hyphomicrobiales</taxon>
        <taxon>Ancalomicrobiaceae</taxon>
        <taxon>Siculibacillus</taxon>
    </lineage>
</organism>
<dbReference type="InterPro" id="IPR000682">
    <property type="entry name" value="PCMT"/>
</dbReference>
<name>A0A4Q9VQA6_9HYPH</name>
<comment type="similarity">
    <text evidence="1">Belongs to the methyltransferase superfamily. L-isoaspartyl/D-aspartyl protein methyltransferase family.</text>
</comment>
<comment type="caution">
    <text evidence="4">The sequence shown here is derived from an EMBL/GenBank/DDBJ whole genome shotgun (WGS) entry which is preliminary data.</text>
</comment>
<dbReference type="OrthoDB" id="9798496at2"/>
<dbReference type="InterPro" id="IPR029063">
    <property type="entry name" value="SAM-dependent_MTases_sf"/>
</dbReference>
<dbReference type="EMBL" id="SJFN01000013">
    <property type="protein sequence ID" value="TBW37979.1"/>
    <property type="molecule type" value="Genomic_DNA"/>
</dbReference>
<keyword evidence="5" id="KW-1185">Reference proteome</keyword>
<evidence type="ECO:0000313" key="5">
    <source>
        <dbReference type="Proteomes" id="UP000292781"/>
    </source>
</evidence>
<dbReference type="AlphaFoldDB" id="A0A4Q9VQA6"/>
<protein>
    <recommendedName>
        <fullName evidence="2">Protein-L-isoaspartate O-methyltransferase</fullName>
    </recommendedName>
    <alternativeName>
        <fullName evidence="3">Protein L-isoaspartyl methyltransferase</fullName>
    </alternativeName>
</protein>
<dbReference type="GO" id="GO:0032259">
    <property type="term" value="P:methylation"/>
    <property type="evidence" value="ECO:0007669"/>
    <property type="project" value="UniProtKB-KW"/>
</dbReference>
<keyword evidence="4" id="KW-0489">Methyltransferase</keyword>
<dbReference type="PANTHER" id="PTHR11579">
    <property type="entry name" value="PROTEIN-L-ISOASPARTATE O-METHYLTRANSFERASE"/>
    <property type="match status" value="1"/>
</dbReference>
<dbReference type="RefSeq" id="WP_131309213.1">
    <property type="nucleotide sequence ID" value="NZ_SJFN01000013.1"/>
</dbReference>
<dbReference type="Proteomes" id="UP000292781">
    <property type="component" value="Unassembled WGS sequence"/>
</dbReference>
<dbReference type="Pfam" id="PF01135">
    <property type="entry name" value="PCMT"/>
    <property type="match status" value="1"/>
</dbReference>
<dbReference type="SUPFAM" id="SSF53335">
    <property type="entry name" value="S-adenosyl-L-methionine-dependent methyltransferases"/>
    <property type="match status" value="1"/>
</dbReference>
<proteinExistence type="inferred from homology"/>
<sequence>MADFAGQRKTMVDNQIRTVDVTDPAVLDAFGTVPREIFVPAALRDFAYVDRPIAVAAGRFVPQPAPFAKLVQLAAPRAEERVLLIGGTTGWPAAILAALCGHLTMVESDPTLAATATANLAGTAVSIVVGPLAAGAPAAGPFDLILVDGAVDAIPDALVDQLVVGGRIVAVVGDGLSAQATLIAKSAIGASQRTAFNLPALPLAEFRRPKVFAL</sequence>
<evidence type="ECO:0000313" key="4">
    <source>
        <dbReference type="EMBL" id="TBW37979.1"/>
    </source>
</evidence>
<reference evidence="4 5" key="1">
    <citation type="submission" date="2019-02" db="EMBL/GenBank/DDBJ databases">
        <title>Siculibacillus lacustris gen. nov., sp. nov., a new rosette-forming bacterium isolated from a freshwater crater lake (Lake St. Ana, Romania).</title>
        <authorList>
            <person name="Felfoldi T."/>
            <person name="Marton Z."/>
            <person name="Szabo A."/>
            <person name="Mentes A."/>
            <person name="Boka K."/>
            <person name="Marialigeti K."/>
            <person name="Mathe I."/>
            <person name="Koncz M."/>
            <person name="Schumann P."/>
            <person name="Toth E."/>
        </authorList>
    </citation>
    <scope>NUCLEOTIDE SEQUENCE [LARGE SCALE GENOMIC DNA]</scope>
    <source>
        <strain evidence="4 5">SA-279</strain>
    </source>
</reference>
<evidence type="ECO:0000256" key="1">
    <source>
        <dbReference type="ARBA" id="ARBA00005369"/>
    </source>
</evidence>
<dbReference type="Gene3D" id="3.40.50.150">
    <property type="entry name" value="Vaccinia Virus protein VP39"/>
    <property type="match status" value="1"/>
</dbReference>
<dbReference type="GO" id="GO:0004719">
    <property type="term" value="F:protein-L-isoaspartate (D-aspartate) O-methyltransferase activity"/>
    <property type="evidence" value="ECO:0007669"/>
    <property type="project" value="InterPro"/>
</dbReference>
<evidence type="ECO:0000256" key="2">
    <source>
        <dbReference type="ARBA" id="ARBA00013346"/>
    </source>
</evidence>
<keyword evidence="4" id="KW-0808">Transferase</keyword>
<evidence type="ECO:0000256" key="3">
    <source>
        <dbReference type="ARBA" id="ARBA00030757"/>
    </source>
</evidence>